<organism evidence="1 2">
    <name type="scientific">Sinosporangium album</name>
    <dbReference type="NCBI Taxonomy" id="504805"/>
    <lineage>
        <taxon>Bacteria</taxon>
        <taxon>Bacillati</taxon>
        <taxon>Actinomycetota</taxon>
        <taxon>Actinomycetes</taxon>
        <taxon>Streptosporangiales</taxon>
        <taxon>Streptosporangiaceae</taxon>
        <taxon>Sinosporangium</taxon>
    </lineage>
</organism>
<protein>
    <submittedName>
        <fullName evidence="1">Uncharacterized protein</fullName>
    </submittedName>
</protein>
<dbReference type="Proteomes" id="UP000198923">
    <property type="component" value="Unassembled WGS sequence"/>
</dbReference>
<proteinExistence type="predicted"/>
<dbReference type="STRING" id="504805.SAMN05421505_13512"/>
<dbReference type="AlphaFoldDB" id="A0A1G8I3B2"/>
<dbReference type="EMBL" id="FNCN01000035">
    <property type="protein sequence ID" value="SDI13337.1"/>
    <property type="molecule type" value="Genomic_DNA"/>
</dbReference>
<keyword evidence="2" id="KW-1185">Reference proteome</keyword>
<accession>A0A1G8I3B2</accession>
<sequence>MMLNALRETDGAQAAIAQAAHTLRTALHQR</sequence>
<reference evidence="1 2" key="1">
    <citation type="submission" date="2016-10" db="EMBL/GenBank/DDBJ databases">
        <authorList>
            <person name="de Groot N.N."/>
        </authorList>
    </citation>
    <scope>NUCLEOTIDE SEQUENCE [LARGE SCALE GENOMIC DNA]</scope>
    <source>
        <strain evidence="1 2">CPCC 201354</strain>
    </source>
</reference>
<evidence type="ECO:0000313" key="2">
    <source>
        <dbReference type="Proteomes" id="UP000198923"/>
    </source>
</evidence>
<name>A0A1G8I3B2_9ACTN</name>
<evidence type="ECO:0000313" key="1">
    <source>
        <dbReference type="EMBL" id="SDI13337.1"/>
    </source>
</evidence>
<gene>
    <name evidence="1" type="ORF">SAMN05421505_13512</name>
</gene>